<gene>
    <name evidence="2" type="ORF">BLA39750_01323</name>
</gene>
<feature type="region of interest" description="Disordered" evidence="1">
    <location>
        <begin position="96"/>
        <end position="115"/>
    </location>
</feature>
<dbReference type="Proteomes" id="UP000494110">
    <property type="component" value="Unassembled WGS sequence"/>
</dbReference>
<proteinExistence type="predicted"/>
<evidence type="ECO:0000313" key="2">
    <source>
        <dbReference type="EMBL" id="VWC82723.1"/>
    </source>
</evidence>
<sequence>MTGVKLTNCVRSRWPGTRSFAFAISASSVLPAPAALGRVRRMLGVSHAVSPSCAGAALKMRKWSGSANAIFTIVVDRIVSARHMSPTAIHPSSTWNSDTRFVKKQPTSRRTPLPRTKSMLLPLSTEKVRSLSLENHLALAAIRSGRGNLDQVCCLLRVVYLAFYMRSGSADSAELEPYRNAESALDACIGRMESGGTCMLLSAEQEGVERILVLHDEQLATVSRSRYLEAWEKLQRFVGSGRRSPIPAGSTAGSCSSGR</sequence>
<accession>A0A6P2V3N9</accession>
<protein>
    <submittedName>
        <fullName evidence="2">Fis family transcriptional regulator</fullName>
    </submittedName>
</protein>
<evidence type="ECO:0000313" key="3">
    <source>
        <dbReference type="Proteomes" id="UP000494110"/>
    </source>
</evidence>
<organism evidence="2 3">
    <name type="scientific">Burkholderia lata (strain ATCC 17760 / DSM 23089 / LMG 22485 / NCIMB 9086 / R18194 / 383)</name>
    <dbReference type="NCBI Taxonomy" id="482957"/>
    <lineage>
        <taxon>Bacteria</taxon>
        <taxon>Pseudomonadati</taxon>
        <taxon>Pseudomonadota</taxon>
        <taxon>Betaproteobacteria</taxon>
        <taxon>Burkholderiales</taxon>
        <taxon>Burkholderiaceae</taxon>
        <taxon>Burkholderia</taxon>
        <taxon>Burkholderia cepacia complex</taxon>
    </lineage>
</organism>
<evidence type="ECO:0000256" key="1">
    <source>
        <dbReference type="SAM" id="MobiDB-lite"/>
    </source>
</evidence>
<name>A0A6P2V3N9_BURL3</name>
<reference evidence="2 3" key="1">
    <citation type="submission" date="2019-09" db="EMBL/GenBank/DDBJ databases">
        <authorList>
            <person name="Depoorter E."/>
        </authorList>
    </citation>
    <scope>NUCLEOTIDE SEQUENCE [LARGE SCALE GENOMIC DNA]</scope>
    <source>
        <strain evidence="2">R-39750</strain>
    </source>
</reference>
<dbReference type="EMBL" id="CABVQN010000004">
    <property type="protein sequence ID" value="VWC82723.1"/>
    <property type="molecule type" value="Genomic_DNA"/>
</dbReference>
<dbReference type="AlphaFoldDB" id="A0A6P2V3N9"/>